<proteinExistence type="predicted"/>
<comment type="caution">
    <text evidence="1">The sequence shown here is derived from an EMBL/GenBank/DDBJ whole genome shotgun (WGS) entry which is preliminary data.</text>
</comment>
<dbReference type="Proteomes" id="UP000177987">
    <property type="component" value="Unassembled WGS sequence"/>
</dbReference>
<dbReference type="EMBL" id="MHUW01000017">
    <property type="protein sequence ID" value="OHA83389.1"/>
    <property type="molecule type" value="Genomic_DNA"/>
</dbReference>
<gene>
    <name evidence="1" type="ORF">A2937_03635</name>
</gene>
<reference evidence="1 2" key="1">
    <citation type="journal article" date="2016" name="Nat. Commun.">
        <title>Thousands of microbial genomes shed light on interconnected biogeochemical processes in an aquifer system.</title>
        <authorList>
            <person name="Anantharaman K."/>
            <person name="Brown C.T."/>
            <person name="Hug L.A."/>
            <person name="Sharon I."/>
            <person name="Castelle C.J."/>
            <person name="Probst A.J."/>
            <person name="Thomas B.C."/>
            <person name="Singh A."/>
            <person name="Wilkins M.J."/>
            <person name="Karaoz U."/>
            <person name="Brodie E.L."/>
            <person name="Williams K.H."/>
            <person name="Hubbard S.S."/>
            <person name="Banfield J.F."/>
        </authorList>
    </citation>
    <scope>NUCLEOTIDE SEQUENCE [LARGE SCALE GENOMIC DNA]</scope>
</reference>
<accession>A0A1G2SFG6</accession>
<dbReference type="STRING" id="1802727.A2937_03635"/>
<protein>
    <submittedName>
        <fullName evidence="1">Uncharacterized protein</fullName>
    </submittedName>
</protein>
<evidence type="ECO:0000313" key="2">
    <source>
        <dbReference type="Proteomes" id="UP000177987"/>
    </source>
</evidence>
<sequence>MSSPITPCEKNPALRKLIVEFAETLKHEAHKLGNHGLDEQNFYQSGLFRGAIERVRGQQAATMKYKRAFVATVLDYMKAKDAIADWKSAGEDNRHDYQVRLPNGRTAVIELKGCLDGNNTNIFDRPANANEFIVWSMCQNEGSDPRKGAWSGIHTRLSAEIIGRSQVVDGLVIWDILCGTVARPCPKLDRVKAMELGDYRLAPPCIYLFPSTVPSVRNNPAPPPQSLNDVGFLQALFDVFGGKDDELTSVYLEVNHKGAETVRRTRLVRNGIEIAASDDTPLHRA</sequence>
<organism evidence="1 2">
    <name type="scientific">Candidatus Yonathbacteria bacterium RIFCSPLOWO2_01_FULL_47_33b</name>
    <dbReference type="NCBI Taxonomy" id="1802727"/>
    <lineage>
        <taxon>Bacteria</taxon>
        <taxon>Candidatus Yonathiibacteriota</taxon>
    </lineage>
</organism>
<dbReference type="AlphaFoldDB" id="A0A1G2SFG6"/>
<name>A0A1G2SFG6_9BACT</name>
<evidence type="ECO:0000313" key="1">
    <source>
        <dbReference type="EMBL" id="OHA83389.1"/>
    </source>
</evidence>